<evidence type="ECO:0000256" key="2">
    <source>
        <dbReference type="ARBA" id="ARBA00022692"/>
    </source>
</evidence>
<dbReference type="GO" id="GO:0016491">
    <property type="term" value="F:oxidoreductase activity"/>
    <property type="evidence" value="ECO:0007669"/>
    <property type="project" value="InterPro"/>
</dbReference>
<gene>
    <name evidence="7" type="ORF">P0Y56_02150</name>
</gene>
<comment type="subcellular location">
    <subcellularLocation>
        <location evidence="1">Membrane</location>
    </subcellularLocation>
</comment>
<sequence length="334" mass="38482">MTGVRVGKRMIGTEAPVTIGWENIGRVEGGPVKRFIFTWFQPTLFFAALLFWYYVPDSVAKASTGFMIAFGTKIIFLSLEWVSPRYKSWRLTWKELISDLFYVGLGATMLRIVSSHIGSGPMVEAVQNFFLWDKFAWFTTMPLLVQAFLLSFIFDFGQYWMHRGMHNWYPLWLAHAPHHYITQLNIQKGAVGNPVELFLIGLGIGGFFDFLPRAALIAGTLGLAVGTYQHINVRFNSPRWWRFLFNTTEHHSLHHSQDYEATRSNFAGTWIIIDRMFGTCVDGEAEKLGIEGGRRMPVHETMHYTFSEGYKAVRRRVRRLRKRLQTQPTAVPAE</sequence>
<feature type="domain" description="Fatty acid hydroxylase" evidence="6">
    <location>
        <begin position="149"/>
        <end position="279"/>
    </location>
</feature>
<dbReference type="KEGG" id="acob:P0Y56_02150"/>
<evidence type="ECO:0000259" key="6">
    <source>
        <dbReference type="Pfam" id="PF04116"/>
    </source>
</evidence>
<feature type="transmembrane region" description="Helical" evidence="5">
    <location>
        <begin position="60"/>
        <end position="79"/>
    </location>
</feature>
<evidence type="ECO:0000256" key="5">
    <source>
        <dbReference type="SAM" id="Phobius"/>
    </source>
</evidence>
<protein>
    <submittedName>
        <fullName evidence="7">Sterol desaturase family protein</fullName>
    </submittedName>
</protein>
<dbReference type="Pfam" id="PF04116">
    <property type="entry name" value="FA_hydroxylase"/>
    <property type="match status" value="1"/>
</dbReference>
<dbReference type="GO" id="GO:0008610">
    <property type="term" value="P:lipid biosynthetic process"/>
    <property type="evidence" value="ECO:0007669"/>
    <property type="project" value="InterPro"/>
</dbReference>
<evidence type="ECO:0000256" key="3">
    <source>
        <dbReference type="ARBA" id="ARBA00022989"/>
    </source>
</evidence>
<reference evidence="7" key="1">
    <citation type="submission" date="2023-03" db="EMBL/GenBank/DDBJ databases">
        <title>Andean soil-derived lignocellulolytic bacterial consortium as a source of novel taxa and putative plastic-active enzymes.</title>
        <authorList>
            <person name="Diaz-Garcia L."/>
            <person name="Chuvochina M."/>
            <person name="Feuerriegel G."/>
            <person name="Bunk B."/>
            <person name="Sproer C."/>
            <person name="Streit W.R."/>
            <person name="Rodriguez L.M."/>
            <person name="Overmann J."/>
            <person name="Jimenez D.J."/>
        </authorList>
    </citation>
    <scope>NUCLEOTIDE SEQUENCE</scope>
    <source>
        <strain evidence="7">MAG 26</strain>
    </source>
</reference>
<dbReference type="EMBL" id="CP119316">
    <property type="protein sequence ID" value="WEK48386.1"/>
    <property type="molecule type" value="Genomic_DNA"/>
</dbReference>
<dbReference type="InterPro" id="IPR050307">
    <property type="entry name" value="Sterol_Desaturase_Related"/>
</dbReference>
<organism evidence="7 8">
    <name type="scientific">Candidatus Andeanibacterium colombiense</name>
    <dbReference type="NCBI Taxonomy" id="3121345"/>
    <lineage>
        <taxon>Bacteria</taxon>
        <taxon>Pseudomonadati</taxon>
        <taxon>Pseudomonadota</taxon>
        <taxon>Alphaproteobacteria</taxon>
        <taxon>Sphingomonadales</taxon>
        <taxon>Sphingomonadaceae</taxon>
        <taxon>Candidatus Andeanibacterium</taxon>
    </lineage>
</organism>
<keyword evidence="2 5" id="KW-0812">Transmembrane</keyword>
<feature type="transmembrane region" description="Helical" evidence="5">
    <location>
        <begin position="135"/>
        <end position="156"/>
    </location>
</feature>
<name>A0AAJ6BQN2_9SPHN</name>
<evidence type="ECO:0000256" key="1">
    <source>
        <dbReference type="ARBA" id="ARBA00004370"/>
    </source>
</evidence>
<dbReference type="GO" id="GO:0016020">
    <property type="term" value="C:membrane"/>
    <property type="evidence" value="ECO:0007669"/>
    <property type="project" value="UniProtKB-SubCell"/>
</dbReference>
<evidence type="ECO:0000313" key="7">
    <source>
        <dbReference type="EMBL" id="WEK48386.1"/>
    </source>
</evidence>
<keyword evidence="3 5" id="KW-1133">Transmembrane helix</keyword>
<keyword evidence="4 5" id="KW-0472">Membrane</keyword>
<dbReference type="AlphaFoldDB" id="A0AAJ6BQN2"/>
<dbReference type="InterPro" id="IPR006694">
    <property type="entry name" value="Fatty_acid_hydroxylase"/>
</dbReference>
<evidence type="ECO:0000313" key="8">
    <source>
        <dbReference type="Proteomes" id="UP001218362"/>
    </source>
</evidence>
<evidence type="ECO:0000256" key="4">
    <source>
        <dbReference type="ARBA" id="ARBA00023136"/>
    </source>
</evidence>
<dbReference type="PANTHER" id="PTHR11863">
    <property type="entry name" value="STEROL DESATURASE"/>
    <property type="match status" value="1"/>
</dbReference>
<feature type="transmembrane region" description="Helical" evidence="5">
    <location>
        <begin position="100"/>
        <end position="123"/>
    </location>
</feature>
<dbReference type="GO" id="GO:0005506">
    <property type="term" value="F:iron ion binding"/>
    <property type="evidence" value="ECO:0007669"/>
    <property type="project" value="InterPro"/>
</dbReference>
<dbReference type="Proteomes" id="UP001218362">
    <property type="component" value="Chromosome"/>
</dbReference>
<feature type="transmembrane region" description="Helical" evidence="5">
    <location>
        <begin position="35"/>
        <end position="54"/>
    </location>
</feature>
<accession>A0AAJ6BQN2</accession>
<proteinExistence type="predicted"/>